<name>A0A150G6L4_GONPE</name>
<dbReference type="OrthoDB" id="542755at2759"/>
<reference evidence="3" key="1">
    <citation type="journal article" date="2016" name="Nat. Commun.">
        <title>The Gonium pectorale genome demonstrates co-option of cell cycle regulation during the evolution of multicellularity.</title>
        <authorList>
            <person name="Hanschen E.R."/>
            <person name="Marriage T.N."/>
            <person name="Ferris P.J."/>
            <person name="Hamaji T."/>
            <person name="Toyoda A."/>
            <person name="Fujiyama A."/>
            <person name="Neme R."/>
            <person name="Noguchi H."/>
            <person name="Minakuchi Y."/>
            <person name="Suzuki M."/>
            <person name="Kawai-Toyooka H."/>
            <person name="Smith D.R."/>
            <person name="Sparks H."/>
            <person name="Anderson J."/>
            <person name="Bakaric R."/>
            <person name="Luria V."/>
            <person name="Karger A."/>
            <person name="Kirschner M.W."/>
            <person name="Durand P.M."/>
            <person name="Michod R.E."/>
            <person name="Nozaki H."/>
            <person name="Olson B.J."/>
        </authorList>
    </citation>
    <scope>NUCLEOTIDE SEQUENCE [LARGE SCALE GENOMIC DNA]</scope>
    <source>
        <strain evidence="3">NIES-2863</strain>
    </source>
</reference>
<dbReference type="AlphaFoldDB" id="A0A150G6L4"/>
<feature type="coiled-coil region" evidence="1">
    <location>
        <begin position="72"/>
        <end position="103"/>
    </location>
</feature>
<dbReference type="EMBL" id="LSYV01000055">
    <property type="protein sequence ID" value="KXZ45487.1"/>
    <property type="molecule type" value="Genomic_DNA"/>
</dbReference>
<evidence type="ECO:0008006" key="4">
    <source>
        <dbReference type="Google" id="ProtNLM"/>
    </source>
</evidence>
<evidence type="ECO:0000256" key="1">
    <source>
        <dbReference type="SAM" id="Coils"/>
    </source>
</evidence>
<organism evidence="2 3">
    <name type="scientific">Gonium pectorale</name>
    <name type="common">Green alga</name>
    <dbReference type="NCBI Taxonomy" id="33097"/>
    <lineage>
        <taxon>Eukaryota</taxon>
        <taxon>Viridiplantae</taxon>
        <taxon>Chlorophyta</taxon>
        <taxon>core chlorophytes</taxon>
        <taxon>Chlorophyceae</taxon>
        <taxon>CS clade</taxon>
        <taxon>Chlamydomonadales</taxon>
        <taxon>Volvocaceae</taxon>
        <taxon>Gonium</taxon>
    </lineage>
</organism>
<proteinExistence type="predicted"/>
<keyword evidence="3" id="KW-1185">Reference proteome</keyword>
<accession>A0A150G6L4</accession>
<keyword evidence="1" id="KW-0175">Coiled coil</keyword>
<evidence type="ECO:0000313" key="2">
    <source>
        <dbReference type="EMBL" id="KXZ45487.1"/>
    </source>
</evidence>
<dbReference type="STRING" id="33097.A0A150G6L4"/>
<dbReference type="Proteomes" id="UP000075714">
    <property type="component" value="Unassembled WGS sequence"/>
</dbReference>
<evidence type="ECO:0000313" key="3">
    <source>
        <dbReference type="Proteomes" id="UP000075714"/>
    </source>
</evidence>
<comment type="caution">
    <text evidence="2">The sequence shown here is derived from an EMBL/GenBank/DDBJ whole genome shotgun (WGS) entry which is preliminary data.</text>
</comment>
<protein>
    <recommendedName>
        <fullName evidence="4">BZIP domain-containing protein</fullName>
    </recommendedName>
</protein>
<gene>
    <name evidence="2" type="ORF">GPECTOR_54g228</name>
</gene>
<sequence>MAVAAASVFDALHLNNNNFLKPDGSGELPPIDYEDLLSLFAEGAVQFPAPSQPVSQAKRTDVKSVRDASKRVRDTTKNKTEQLKELEALAAEKGAELERLAAENANMKFKQRLLERVVQMQDHQLKLMRGTGEELPQPWCDAQARSAAATTCAADSSRCGMPYHAGGLTAAAAVRVMTPGCLLASPDVTLPPLDRERFRSLGKSKLLEGWKHFLSEVSAPLLSLETNPEDEEAAGRLRQLAAEATFMFKHASLLAPDTVMLATETNLETEELAHPDPSLWRIVVRSLELSPQQVADLRAVWGLFRGIMGGLMAERRRVNEKLAAGLHGPAADVAVAMAQLTVSPECEVLQTLQRNLRREKSAHLLLRGFLFGQTLSALQFVKMAVYSWPWFPDATALVATVAEGVDEATSA</sequence>